<dbReference type="SUPFAM" id="SSF52172">
    <property type="entry name" value="CheY-like"/>
    <property type="match status" value="1"/>
</dbReference>
<dbReference type="InterPro" id="IPR016032">
    <property type="entry name" value="Sig_transdc_resp-reg_C-effctor"/>
</dbReference>
<proteinExistence type="predicted"/>
<evidence type="ECO:0000256" key="3">
    <source>
        <dbReference type="PROSITE-ProRule" id="PRU00169"/>
    </source>
</evidence>
<dbReference type="PROSITE" id="PS50043">
    <property type="entry name" value="HTH_LUXR_2"/>
    <property type="match status" value="1"/>
</dbReference>
<dbReference type="GO" id="GO:0000160">
    <property type="term" value="P:phosphorelay signal transduction system"/>
    <property type="evidence" value="ECO:0007669"/>
    <property type="project" value="InterPro"/>
</dbReference>
<dbReference type="SMART" id="SM00421">
    <property type="entry name" value="HTH_LUXR"/>
    <property type="match status" value="1"/>
</dbReference>
<evidence type="ECO:0000259" key="5">
    <source>
        <dbReference type="PROSITE" id="PS50110"/>
    </source>
</evidence>
<dbReference type="InterPro" id="IPR039420">
    <property type="entry name" value="WalR-like"/>
</dbReference>
<dbReference type="PANTHER" id="PTHR43214">
    <property type="entry name" value="TWO-COMPONENT RESPONSE REGULATOR"/>
    <property type="match status" value="1"/>
</dbReference>
<organism evidence="6 7">
    <name type="scientific">Brachybacterium vulturis</name>
    <dbReference type="NCBI Taxonomy" id="2017484"/>
    <lineage>
        <taxon>Bacteria</taxon>
        <taxon>Bacillati</taxon>
        <taxon>Actinomycetota</taxon>
        <taxon>Actinomycetes</taxon>
        <taxon>Micrococcales</taxon>
        <taxon>Dermabacteraceae</taxon>
        <taxon>Brachybacterium</taxon>
    </lineage>
</organism>
<dbReference type="OrthoDB" id="9808843at2"/>
<dbReference type="CDD" id="cd06170">
    <property type="entry name" value="LuxR_C_like"/>
    <property type="match status" value="1"/>
</dbReference>
<evidence type="ECO:0000256" key="2">
    <source>
        <dbReference type="ARBA" id="ARBA00023125"/>
    </source>
</evidence>
<protein>
    <submittedName>
        <fullName evidence="6">DNA-binding response regulator</fullName>
    </submittedName>
</protein>
<dbReference type="CDD" id="cd17535">
    <property type="entry name" value="REC_NarL-like"/>
    <property type="match status" value="1"/>
</dbReference>
<dbReference type="GO" id="GO:0003677">
    <property type="term" value="F:DNA binding"/>
    <property type="evidence" value="ECO:0007669"/>
    <property type="project" value="UniProtKB-KW"/>
</dbReference>
<dbReference type="AlphaFoldDB" id="A0A291GJM8"/>
<evidence type="ECO:0000259" key="4">
    <source>
        <dbReference type="PROSITE" id="PS50043"/>
    </source>
</evidence>
<evidence type="ECO:0000313" key="6">
    <source>
        <dbReference type="EMBL" id="ATG50256.1"/>
    </source>
</evidence>
<dbReference type="Pfam" id="PF00072">
    <property type="entry name" value="Response_reg"/>
    <property type="match status" value="1"/>
</dbReference>
<dbReference type="Proteomes" id="UP000218165">
    <property type="component" value="Chromosome"/>
</dbReference>
<evidence type="ECO:0000313" key="7">
    <source>
        <dbReference type="Proteomes" id="UP000218165"/>
    </source>
</evidence>
<keyword evidence="1 3" id="KW-0597">Phosphoprotein</keyword>
<dbReference type="Gene3D" id="1.10.10.10">
    <property type="entry name" value="Winged helix-like DNA-binding domain superfamily/Winged helix DNA-binding domain"/>
    <property type="match status" value="1"/>
</dbReference>
<sequence length="214" mass="22529">MNAESPDPADAPAPLRVVLVDDEHLIRSALATMLSLEADLEVRGEAATVADGVRLVGAEQPDVAVLDLQLPDGDGLELAARIAEASPATRCLILTSHARPGYLKRALAQGVLGFLPKTTSADQLARAVRAVADGRRVIDPELAAETISSGDSPLTPREADVLEFAADGAAIEQIARRAHLAEGTVRNYLSSAQAKLQAANRHEAVALARRQGWV</sequence>
<feature type="modified residue" description="4-aspartylphosphate" evidence="3">
    <location>
        <position position="67"/>
    </location>
</feature>
<dbReference type="InterPro" id="IPR000792">
    <property type="entry name" value="Tscrpt_reg_LuxR_C"/>
</dbReference>
<dbReference type="Pfam" id="PF00196">
    <property type="entry name" value="GerE"/>
    <property type="match status" value="1"/>
</dbReference>
<name>A0A291GJM8_9MICO</name>
<gene>
    <name evidence="6" type="ORF">CFK38_01015</name>
</gene>
<dbReference type="KEGG" id="brz:CFK38_01015"/>
<dbReference type="SMART" id="SM00448">
    <property type="entry name" value="REC"/>
    <property type="match status" value="1"/>
</dbReference>
<dbReference type="EMBL" id="CP023563">
    <property type="protein sequence ID" value="ATG50256.1"/>
    <property type="molecule type" value="Genomic_DNA"/>
</dbReference>
<evidence type="ECO:0000256" key="1">
    <source>
        <dbReference type="ARBA" id="ARBA00022553"/>
    </source>
</evidence>
<keyword evidence="2 6" id="KW-0238">DNA-binding</keyword>
<dbReference type="Gene3D" id="3.40.50.2300">
    <property type="match status" value="1"/>
</dbReference>
<accession>A0A291GJM8</accession>
<reference evidence="7" key="1">
    <citation type="submission" date="2017-09" db="EMBL/GenBank/DDBJ databases">
        <title>Brachybacterium sp. VM2412.</title>
        <authorList>
            <person name="Tak E.J."/>
            <person name="Bae J.-W."/>
        </authorList>
    </citation>
    <scope>NUCLEOTIDE SEQUENCE [LARGE SCALE GENOMIC DNA]</scope>
    <source>
        <strain evidence="7">VM2412</strain>
    </source>
</reference>
<feature type="domain" description="Response regulatory" evidence="5">
    <location>
        <begin position="16"/>
        <end position="132"/>
    </location>
</feature>
<dbReference type="SUPFAM" id="SSF46894">
    <property type="entry name" value="C-terminal effector domain of the bipartite response regulators"/>
    <property type="match status" value="1"/>
</dbReference>
<keyword evidence="7" id="KW-1185">Reference proteome</keyword>
<dbReference type="InterPro" id="IPR001789">
    <property type="entry name" value="Sig_transdc_resp-reg_receiver"/>
</dbReference>
<dbReference type="InterPro" id="IPR011006">
    <property type="entry name" value="CheY-like_superfamily"/>
</dbReference>
<dbReference type="InterPro" id="IPR036388">
    <property type="entry name" value="WH-like_DNA-bd_sf"/>
</dbReference>
<dbReference type="PRINTS" id="PR00038">
    <property type="entry name" value="HTHLUXR"/>
</dbReference>
<dbReference type="PROSITE" id="PS50110">
    <property type="entry name" value="RESPONSE_REGULATORY"/>
    <property type="match status" value="1"/>
</dbReference>
<feature type="domain" description="HTH luxR-type" evidence="4">
    <location>
        <begin position="147"/>
        <end position="212"/>
    </location>
</feature>
<dbReference type="InterPro" id="IPR058245">
    <property type="entry name" value="NreC/VraR/RcsB-like_REC"/>
</dbReference>
<dbReference type="RefSeq" id="WP_096801396.1">
    <property type="nucleotide sequence ID" value="NZ_CP023563.1"/>
</dbReference>
<dbReference type="PANTHER" id="PTHR43214:SF42">
    <property type="entry name" value="TRANSCRIPTIONAL REGULATORY PROTEIN DESR"/>
    <property type="match status" value="1"/>
</dbReference>
<dbReference type="GO" id="GO:0006355">
    <property type="term" value="P:regulation of DNA-templated transcription"/>
    <property type="evidence" value="ECO:0007669"/>
    <property type="project" value="InterPro"/>
</dbReference>